<organism evidence="1 2">
    <name type="scientific">Enhygromyxa salina</name>
    <dbReference type="NCBI Taxonomy" id="215803"/>
    <lineage>
        <taxon>Bacteria</taxon>
        <taxon>Pseudomonadati</taxon>
        <taxon>Myxococcota</taxon>
        <taxon>Polyangia</taxon>
        <taxon>Nannocystales</taxon>
        <taxon>Nannocystaceae</taxon>
        <taxon>Enhygromyxa</taxon>
    </lineage>
</organism>
<evidence type="ECO:0000313" key="1">
    <source>
        <dbReference type="EMBL" id="KIG17826.1"/>
    </source>
</evidence>
<accession>A0A0C2D3M9</accession>
<dbReference type="RefSeq" id="WP_052547854.1">
    <property type="nucleotide sequence ID" value="NZ_JMCC02000019.1"/>
</dbReference>
<evidence type="ECO:0000313" key="2">
    <source>
        <dbReference type="Proteomes" id="UP000031599"/>
    </source>
</evidence>
<dbReference type="AlphaFoldDB" id="A0A0C2D3M9"/>
<name>A0A0C2D3M9_9BACT</name>
<sequence>MLSHSDTSPEAAEILRERLRRMTPSQRIEEGARLCKFTRHMMRAGIRSRHPDYAEEQVEMALARLMWGDDLYRKARPDWPPLDP</sequence>
<dbReference type="Proteomes" id="UP000031599">
    <property type="component" value="Unassembled WGS sequence"/>
</dbReference>
<comment type="caution">
    <text evidence="1">The sequence shown here is derived from an EMBL/GenBank/DDBJ whole genome shotgun (WGS) entry which is preliminary data.</text>
</comment>
<reference evidence="1 2" key="1">
    <citation type="submission" date="2014-12" db="EMBL/GenBank/DDBJ databases">
        <title>Genome assembly of Enhygromyxa salina DSM 15201.</title>
        <authorList>
            <person name="Sharma G."/>
            <person name="Subramanian S."/>
        </authorList>
    </citation>
    <scope>NUCLEOTIDE SEQUENCE [LARGE SCALE GENOMIC DNA]</scope>
    <source>
        <strain evidence="1 2">DSM 15201</strain>
    </source>
</reference>
<proteinExistence type="predicted"/>
<protein>
    <submittedName>
        <fullName evidence="1">Uncharacterized protein</fullName>
    </submittedName>
</protein>
<dbReference type="EMBL" id="JMCC02000019">
    <property type="protein sequence ID" value="KIG17826.1"/>
    <property type="molecule type" value="Genomic_DNA"/>
</dbReference>
<gene>
    <name evidence="1" type="ORF">DB30_02593</name>
</gene>